<gene>
    <name evidence="2" type="ORF">DFR28_102154</name>
</gene>
<dbReference type="EMBL" id="QNRT01000002">
    <property type="protein sequence ID" value="RBP50742.1"/>
    <property type="molecule type" value="Genomic_DNA"/>
</dbReference>
<dbReference type="AlphaFoldDB" id="A0A395JJ45"/>
<dbReference type="Proteomes" id="UP000253083">
    <property type="component" value="Unassembled WGS sequence"/>
</dbReference>
<feature type="signal peptide" evidence="1">
    <location>
        <begin position="1"/>
        <end position="21"/>
    </location>
</feature>
<evidence type="ECO:0008006" key="4">
    <source>
        <dbReference type="Google" id="ProtNLM"/>
    </source>
</evidence>
<comment type="caution">
    <text evidence="2">The sequence shown here is derived from an EMBL/GenBank/DDBJ whole genome shotgun (WGS) entry which is preliminary data.</text>
</comment>
<evidence type="ECO:0000256" key="1">
    <source>
        <dbReference type="SAM" id="SignalP"/>
    </source>
</evidence>
<dbReference type="RefSeq" id="WP_113953577.1">
    <property type="nucleotide sequence ID" value="NZ_QNRT01000002.1"/>
</dbReference>
<dbReference type="PROSITE" id="PS51257">
    <property type="entry name" value="PROKAR_LIPOPROTEIN"/>
    <property type="match status" value="1"/>
</dbReference>
<name>A0A395JJ45_9GAMM</name>
<dbReference type="InParanoid" id="A0A395JJ45"/>
<reference evidence="2 3" key="1">
    <citation type="submission" date="2018-06" db="EMBL/GenBank/DDBJ databases">
        <title>Genomic Encyclopedia of Type Strains, Phase IV (KMG-IV): sequencing the most valuable type-strain genomes for metagenomic binning, comparative biology and taxonomic classification.</title>
        <authorList>
            <person name="Goeker M."/>
        </authorList>
    </citation>
    <scope>NUCLEOTIDE SEQUENCE [LARGE SCALE GENOMIC DNA]</scope>
    <source>
        <strain evidence="2 3">DSM 24032</strain>
    </source>
</reference>
<organism evidence="2 3">
    <name type="scientific">Arenicella xantha</name>
    <dbReference type="NCBI Taxonomy" id="644221"/>
    <lineage>
        <taxon>Bacteria</taxon>
        <taxon>Pseudomonadati</taxon>
        <taxon>Pseudomonadota</taxon>
        <taxon>Gammaproteobacteria</taxon>
        <taxon>Arenicellales</taxon>
        <taxon>Arenicellaceae</taxon>
        <taxon>Arenicella</taxon>
    </lineage>
</organism>
<proteinExistence type="predicted"/>
<accession>A0A395JJ45</accession>
<evidence type="ECO:0000313" key="2">
    <source>
        <dbReference type="EMBL" id="RBP50742.1"/>
    </source>
</evidence>
<evidence type="ECO:0000313" key="3">
    <source>
        <dbReference type="Proteomes" id="UP000253083"/>
    </source>
</evidence>
<keyword evidence="3" id="KW-1185">Reference proteome</keyword>
<protein>
    <recommendedName>
        <fullName evidence="4">Carboxypeptidase family protein</fullName>
    </recommendedName>
</protein>
<dbReference type="OrthoDB" id="7064616at2"/>
<feature type="chain" id="PRO_5017238840" description="Carboxypeptidase family protein" evidence="1">
    <location>
        <begin position="22"/>
        <end position="300"/>
    </location>
</feature>
<sequence length="300" mass="33772">MKFVKFIAIFGLSMISLSACAAGKLVNVKLQVVDQDHHPVEGAKVDMGFMLSQGGNSYIGYTDTDGKVEATEKGIYGQSILVTKEGYYDSGHRTGYGDQDLTLELREVKNPIAMYVARQEEIQSLIEKNPAKSIGYDLLAGDFTGPFGKGHVSDLIFSGSYNYQKAFQHNFELTIEFGGDLDGLIPFYVTEMSNKWKSDIESEYKSAYLAPATGYIGQWSFLRSRSGPDSKPINTFDQNRNYYFRVRTKIDEDGNIESAHYGKIYGEFPMITHYFNPTPNDRNVEFDLRKNLKDGVILRP</sequence>
<keyword evidence="1" id="KW-0732">Signal</keyword>